<sequence length="162" mass="18623">MFGKGPLMPFFNNRSMDDWLKSFEQFVNKGMTQFEQYAAQLSFEVDTEETPQDYRIYANLKEYQPKDISIEILNQGLQIKAQNEEAQSVKNSKTGQFHKTRATKKTERFVQVPFTFRNEDVNAQYNNGVLMISVSKADHAAPPNPVVPIKVVTESDADDFEE</sequence>
<evidence type="ECO:0000256" key="2">
    <source>
        <dbReference type="RuleBase" id="RU003616"/>
    </source>
</evidence>
<dbReference type="PROSITE" id="PS01031">
    <property type="entry name" value="SHSP"/>
    <property type="match status" value="1"/>
</dbReference>
<evidence type="ECO:0000313" key="4">
    <source>
        <dbReference type="EMBL" id="MDR7074581.1"/>
    </source>
</evidence>
<gene>
    <name evidence="4" type="ORF">J2X07_003578</name>
</gene>
<evidence type="ECO:0000259" key="3">
    <source>
        <dbReference type="PROSITE" id="PS01031"/>
    </source>
</evidence>
<dbReference type="Proteomes" id="UP001258181">
    <property type="component" value="Unassembled WGS sequence"/>
</dbReference>
<feature type="domain" description="SHSP" evidence="3">
    <location>
        <begin position="36"/>
        <end position="152"/>
    </location>
</feature>
<organism evidence="4 5">
    <name type="scientific">Fictibacillus barbaricus</name>
    <dbReference type="NCBI Taxonomy" id="182136"/>
    <lineage>
        <taxon>Bacteria</taxon>
        <taxon>Bacillati</taxon>
        <taxon>Bacillota</taxon>
        <taxon>Bacilli</taxon>
        <taxon>Bacillales</taxon>
        <taxon>Fictibacillaceae</taxon>
        <taxon>Fictibacillus</taxon>
    </lineage>
</organism>
<dbReference type="InterPro" id="IPR002068">
    <property type="entry name" value="A-crystallin/Hsp20_dom"/>
</dbReference>
<dbReference type="SUPFAM" id="SSF49764">
    <property type="entry name" value="HSP20-like chaperones"/>
    <property type="match status" value="1"/>
</dbReference>
<dbReference type="EMBL" id="JAVDWA010000009">
    <property type="protein sequence ID" value="MDR7074581.1"/>
    <property type="molecule type" value="Genomic_DNA"/>
</dbReference>
<accession>A0ABU1U597</accession>
<protein>
    <submittedName>
        <fullName evidence="4">HSP20 family molecular chaperone IbpA</fullName>
    </submittedName>
</protein>
<dbReference type="RefSeq" id="WP_310261775.1">
    <property type="nucleotide sequence ID" value="NZ_JAVDWA010000009.1"/>
</dbReference>
<comment type="caution">
    <text evidence="4">The sequence shown here is derived from an EMBL/GenBank/DDBJ whole genome shotgun (WGS) entry which is preliminary data.</text>
</comment>
<keyword evidence="5" id="KW-1185">Reference proteome</keyword>
<proteinExistence type="inferred from homology"/>
<comment type="similarity">
    <text evidence="1 2">Belongs to the small heat shock protein (HSP20) family.</text>
</comment>
<dbReference type="Gene3D" id="2.60.40.790">
    <property type="match status" value="1"/>
</dbReference>
<name>A0ABU1U597_9BACL</name>
<reference evidence="4 5" key="1">
    <citation type="submission" date="2023-07" db="EMBL/GenBank/DDBJ databases">
        <title>Sorghum-associated microbial communities from plants grown in Nebraska, USA.</title>
        <authorList>
            <person name="Schachtman D."/>
        </authorList>
    </citation>
    <scope>NUCLEOTIDE SEQUENCE [LARGE SCALE GENOMIC DNA]</scope>
    <source>
        <strain evidence="4 5">BE211</strain>
    </source>
</reference>
<evidence type="ECO:0000256" key="1">
    <source>
        <dbReference type="PROSITE-ProRule" id="PRU00285"/>
    </source>
</evidence>
<dbReference type="CDD" id="cd06464">
    <property type="entry name" value="ACD_sHsps-like"/>
    <property type="match status" value="1"/>
</dbReference>
<evidence type="ECO:0000313" key="5">
    <source>
        <dbReference type="Proteomes" id="UP001258181"/>
    </source>
</evidence>
<dbReference type="InterPro" id="IPR008978">
    <property type="entry name" value="HSP20-like_chaperone"/>
</dbReference>
<dbReference type="Pfam" id="PF00011">
    <property type="entry name" value="HSP20"/>
    <property type="match status" value="1"/>
</dbReference>